<proteinExistence type="inferred from homology"/>
<comment type="caution">
    <text evidence="11">The sequence shown here is derived from an EMBL/GenBank/DDBJ whole genome shotgun (WGS) entry which is preliminary data.</text>
</comment>
<dbReference type="InterPro" id="IPR012337">
    <property type="entry name" value="RNaseH-like_sf"/>
</dbReference>
<feature type="region of interest" description="Disordered" evidence="9">
    <location>
        <begin position="296"/>
        <end position="353"/>
    </location>
</feature>
<evidence type="ECO:0000256" key="8">
    <source>
        <dbReference type="SAM" id="Coils"/>
    </source>
</evidence>
<evidence type="ECO:0000256" key="6">
    <source>
        <dbReference type="ARBA" id="ARBA00022759"/>
    </source>
</evidence>
<dbReference type="PANTHER" id="PTHR10642:SF26">
    <property type="entry name" value="RIBONUCLEASE H1"/>
    <property type="match status" value="1"/>
</dbReference>
<dbReference type="EMBL" id="AVOT02086039">
    <property type="protein sequence ID" value="MBW0570331.1"/>
    <property type="molecule type" value="Genomic_DNA"/>
</dbReference>
<keyword evidence="5" id="KW-0479">Metal-binding</keyword>
<dbReference type="GO" id="GO:0046872">
    <property type="term" value="F:metal ion binding"/>
    <property type="evidence" value="ECO:0007669"/>
    <property type="project" value="UniProtKB-KW"/>
</dbReference>
<feature type="compositionally biased region" description="Basic and acidic residues" evidence="9">
    <location>
        <begin position="334"/>
        <end position="346"/>
    </location>
</feature>
<name>A0A9Q3JXU8_9BASI</name>
<comment type="catalytic activity">
    <reaction evidence="1">
        <text>Endonucleolytic cleavage to 5'-phosphomonoester.</text>
        <dbReference type="EC" id="3.1.26.4"/>
    </reaction>
</comment>
<evidence type="ECO:0000259" key="10">
    <source>
        <dbReference type="PROSITE" id="PS50879"/>
    </source>
</evidence>
<sequence length="353" mass="39754">MKDTRTLIKAILYTRTLFGSILWLTTSTLSKIKPIFEKTYNKAARMVMGSLKSTPIIFLKRDSKLKSILATHIIRVHNMILRLATKEETHPAKTRVLRELYEEASSYPSSIHKLINRERIANNTRPEPELINPFPTKPWRKILSIKNMGATKEEAEKSVKQLVSNRNSQELLIFTDGLDIPDKGKGAAAIAVPLGLIITRHITNTIPTTNFEAELVGIKLAIKLIRRELYARRDKGEKMGEVHILCDNQAALRKVADPTNPSTGQHLYLPTSNHLISLSQLIPVHLTWCPGHTGIEGNEKADSEAKKAASTASTQRHMIPPSKAKIKQQILNKNKPEHFRPEESKRLQVKSCP</sequence>
<dbReference type="OrthoDB" id="6508425at2759"/>
<keyword evidence="8" id="KW-0175">Coiled coil</keyword>
<feature type="domain" description="RNase H type-1" evidence="10">
    <location>
        <begin position="167"/>
        <end position="310"/>
    </location>
</feature>
<dbReference type="SUPFAM" id="SSF53098">
    <property type="entry name" value="Ribonuclease H-like"/>
    <property type="match status" value="1"/>
</dbReference>
<dbReference type="GO" id="GO:0004523">
    <property type="term" value="F:RNA-DNA hybrid ribonuclease activity"/>
    <property type="evidence" value="ECO:0007669"/>
    <property type="project" value="UniProtKB-EC"/>
</dbReference>
<comment type="similarity">
    <text evidence="2">Belongs to the RNase H family.</text>
</comment>
<dbReference type="GO" id="GO:0003676">
    <property type="term" value="F:nucleic acid binding"/>
    <property type="evidence" value="ECO:0007669"/>
    <property type="project" value="InterPro"/>
</dbReference>
<evidence type="ECO:0000256" key="2">
    <source>
        <dbReference type="ARBA" id="ARBA00005300"/>
    </source>
</evidence>
<dbReference type="PROSITE" id="PS50879">
    <property type="entry name" value="RNASE_H_1"/>
    <property type="match status" value="1"/>
</dbReference>
<accession>A0A9Q3JXU8</accession>
<evidence type="ECO:0000313" key="12">
    <source>
        <dbReference type="Proteomes" id="UP000765509"/>
    </source>
</evidence>
<keyword evidence="7" id="KW-0378">Hydrolase</keyword>
<dbReference type="PANTHER" id="PTHR10642">
    <property type="entry name" value="RIBONUCLEASE H1"/>
    <property type="match status" value="1"/>
</dbReference>
<dbReference type="Pfam" id="PF00075">
    <property type="entry name" value="RNase_H"/>
    <property type="match status" value="1"/>
</dbReference>
<dbReference type="GO" id="GO:0043137">
    <property type="term" value="P:DNA replication, removal of RNA primer"/>
    <property type="evidence" value="ECO:0007669"/>
    <property type="project" value="TreeGrafter"/>
</dbReference>
<evidence type="ECO:0000313" key="11">
    <source>
        <dbReference type="EMBL" id="MBW0570331.1"/>
    </source>
</evidence>
<feature type="compositionally biased region" description="Basic and acidic residues" evidence="9">
    <location>
        <begin position="297"/>
        <end position="307"/>
    </location>
</feature>
<evidence type="ECO:0000256" key="1">
    <source>
        <dbReference type="ARBA" id="ARBA00000077"/>
    </source>
</evidence>
<dbReference type="InterPro" id="IPR050092">
    <property type="entry name" value="RNase_H"/>
</dbReference>
<keyword evidence="12" id="KW-1185">Reference proteome</keyword>
<evidence type="ECO:0000256" key="3">
    <source>
        <dbReference type="ARBA" id="ARBA00012180"/>
    </source>
</evidence>
<reference evidence="11" key="1">
    <citation type="submission" date="2021-03" db="EMBL/GenBank/DDBJ databases">
        <title>Draft genome sequence of rust myrtle Austropuccinia psidii MF-1, a brazilian biotype.</title>
        <authorList>
            <person name="Quecine M.C."/>
            <person name="Pachon D.M.R."/>
            <person name="Bonatelli M.L."/>
            <person name="Correr F.H."/>
            <person name="Franceschini L.M."/>
            <person name="Leite T.F."/>
            <person name="Margarido G.R.A."/>
            <person name="Almeida C.A."/>
            <person name="Ferrarezi J.A."/>
            <person name="Labate C.A."/>
        </authorList>
    </citation>
    <scope>NUCLEOTIDE SEQUENCE</scope>
    <source>
        <strain evidence="11">MF-1</strain>
    </source>
</reference>
<evidence type="ECO:0000256" key="9">
    <source>
        <dbReference type="SAM" id="MobiDB-lite"/>
    </source>
</evidence>
<dbReference type="CDD" id="cd09276">
    <property type="entry name" value="Rnase_HI_RT_non_LTR"/>
    <property type="match status" value="1"/>
</dbReference>
<dbReference type="AlphaFoldDB" id="A0A9Q3JXU8"/>
<keyword evidence="6" id="KW-0255">Endonuclease</keyword>
<organism evidence="11 12">
    <name type="scientific">Austropuccinia psidii MF-1</name>
    <dbReference type="NCBI Taxonomy" id="1389203"/>
    <lineage>
        <taxon>Eukaryota</taxon>
        <taxon>Fungi</taxon>
        <taxon>Dikarya</taxon>
        <taxon>Basidiomycota</taxon>
        <taxon>Pucciniomycotina</taxon>
        <taxon>Pucciniomycetes</taxon>
        <taxon>Pucciniales</taxon>
        <taxon>Sphaerophragmiaceae</taxon>
        <taxon>Austropuccinia</taxon>
    </lineage>
</organism>
<protein>
    <recommendedName>
        <fullName evidence="3">ribonuclease H</fullName>
        <ecNumber evidence="3">3.1.26.4</ecNumber>
    </recommendedName>
</protein>
<dbReference type="Gene3D" id="3.30.420.10">
    <property type="entry name" value="Ribonuclease H-like superfamily/Ribonuclease H"/>
    <property type="match status" value="1"/>
</dbReference>
<evidence type="ECO:0000256" key="4">
    <source>
        <dbReference type="ARBA" id="ARBA00022722"/>
    </source>
</evidence>
<dbReference type="Proteomes" id="UP000765509">
    <property type="component" value="Unassembled WGS sequence"/>
</dbReference>
<evidence type="ECO:0000256" key="7">
    <source>
        <dbReference type="ARBA" id="ARBA00022801"/>
    </source>
</evidence>
<dbReference type="InterPro" id="IPR036397">
    <property type="entry name" value="RNaseH_sf"/>
</dbReference>
<keyword evidence="4" id="KW-0540">Nuclease</keyword>
<feature type="coiled-coil region" evidence="8">
    <location>
        <begin position="145"/>
        <end position="172"/>
    </location>
</feature>
<gene>
    <name evidence="11" type="ORF">O181_110046</name>
</gene>
<evidence type="ECO:0000256" key="5">
    <source>
        <dbReference type="ARBA" id="ARBA00022723"/>
    </source>
</evidence>
<dbReference type="InterPro" id="IPR002156">
    <property type="entry name" value="RNaseH_domain"/>
</dbReference>
<dbReference type="EC" id="3.1.26.4" evidence="3"/>